<feature type="transmembrane region" description="Helical" evidence="5">
    <location>
        <begin position="160"/>
        <end position="183"/>
    </location>
</feature>
<evidence type="ECO:0000256" key="1">
    <source>
        <dbReference type="ARBA" id="ARBA00004141"/>
    </source>
</evidence>
<gene>
    <name evidence="7" type="ORF">H5P28_06880</name>
</gene>
<dbReference type="PANTHER" id="PTHR37422">
    <property type="entry name" value="TEICHURONIC ACID BIOSYNTHESIS PROTEIN TUAE"/>
    <property type="match status" value="1"/>
</dbReference>
<evidence type="ECO:0000256" key="2">
    <source>
        <dbReference type="ARBA" id="ARBA00022692"/>
    </source>
</evidence>
<dbReference type="PANTHER" id="PTHR37422:SF13">
    <property type="entry name" value="LIPOPOLYSACCHARIDE BIOSYNTHESIS PROTEIN PA4999-RELATED"/>
    <property type="match status" value="1"/>
</dbReference>
<dbReference type="SUPFAM" id="SSF48452">
    <property type="entry name" value="TPR-like"/>
    <property type="match status" value="1"/>
</dbReference>
<organism evidence="7 8">
    <name type="scientific">Ruficoccus amylovorans</name>
    <dbReference type="NCBI Taxonomy" id="1804625"/>
    <lineage>
        <taxon>Bacteria</taxon>
        <taxon>Pseudomonadati</taxon>
        <taxon>Verrucomicrobiota</taxon>
        <taxon>Opitutia</taxon>
        <taxon>Puniceicoccales</taxon>
        <taxon>Cerasicoccaceae</taxon>
        <taxon>Ruficoccus</taxon>
    </lineage>
</organism>
<keyword evidence="7" id="KW-0436">Ligase</keyword>
<feature type="transmembrane region" description="Helical" evidence="5">
    <location>
        <begin position="424"/>
        <end position="442"/>
    </location>
</feature>
<evidence type="ECO:0000256" key="3">
    <source>
        <dbReference type="ARBA" id="ARBA00022989"/>
    </source>
</evidence>
<dbReference type="GO" id="GO:0016874">
    <property type="term" value="F:ligase activity"/>
    <property type="evidence" value="ECO:0007669"/>
    <property type="project" value="UniProtKB-KW"/>
</dbReference>
<name>A0A842HBY9_9BACT</name>
<feature type="transmembrane region" description="Helical" evidence="5">
    <location>
        <begin position="276"/>
        <end position="294"/>
    </location>
</feature>
<dbReference type="AlphaFoldDB" id="A0A842HBY9"/>
<feature type="transmembrane region" description="Helical" evidence="5">
    <location>
        <begin position="203"/>
        <end position="222"/>
    </location>
</feature>
<feature type="transmembrane region" description="Helical" evidence="5">
    <location>
        <begin position="454"/>
        <end position="478"/>
    </location>
</feature>
<keyword evidence="8" id="KW-1185">Reference proteome</keyword>
<feature type="transmembrane region" description="Helical" evidence="5">
    <location>
        <begin position="251"/>
        <end position="269"/>
    </location>
</feature>
<evidence type="ECO:0000256" key="5">
    <source>
        <dbReference type="SAM" id="Phobius"/>
    </source>
</evidence>
<feature type="transmembrane region" description="Helical" evidence="5">
    <location>
        <begin position="41"/>
        <end position="70"/>
    </location>
</feature>
<feature type="transmembrane region" description="Helical" evidence="5">
    <location>
        <begin position="229"/>
        <end position="245"/>
    </location>
</feature>
<dbReference type="EMBL" id="JACHVB010000020">
    <property type="protein sequence ID" value="MBC2593983.1"/>
    <property type="molecule type" value="Genomic_DNA"/>
</dbReference>
<keyword evidence="3 5" id="KW-1133">Transmembrane helix</keyword>
<dbReference type="Gene3D" id="1.25.40.10">
    <property type="entry name" value="Tetratricopeptide repeat domain"/>
    <property type="match status" value="1"/>
</dbReference>
<evidence type="ECO:0000256" key="4">
    <source>
        <dbReference type="ARBA" id="ARBA00023136"/>
    </source>
</evidence>
<feature type="transmembrane region" description="Helical" evidence="5">
    <location>
        <begin position="82"/>
        <end position="103"/>
    </location>
</feature>
<comment type="subcellular location">
    <subcellularLocation>
        <location evidence="1">Membrane</location>
        <topology evidence="1">Multi-pass membrane protein</topology>
    </subcellularLocation>
</comment>
<evidence type="ECO:0000313" key="8">
    <source>
        <dbReference type="Proteomes" id="UP000546464"/>
    </source>
</evidence>
<keyword evidence="4 5" id="KW-0472">Membrane</keyword>
<feature type="domain" description="O-antigen ligase-related" evidence="6">
    <location>
        <begin position="237"/>
        <end position="380"/>
    </location>
</feature>
<proteinExistence type="predicted"/>
<accession>A0A842HBY9</accession>
<dbReference type="InterPro" id="IPR011990">
    <property type="entry name" value="TPR-like_helical_dom_sf"/>
</dbReference>
<dbReference type="InterPro" id="IPR007016">
    <property type="entry name" value="O-antigen_ligase-rel_domated"/>
</dbReference>
<feature type="transmembrane region" description="Helical" evidence="5">
    <location>
        <begin position="364"/>
        <end position="387"/>
    </location>
</feature>
<feature type="transmembrane region" description="Helical" evidence="5">
    <location>
        <begin position="123"/>
        <end position="148"/>
    </location>
</feature>
<protein>
    <submittedName>
        <fullName evidence="7">O-antigen ligase family protein</fullName>
    </submittedName>
</protein>
<dbReference type="Pfam" id="PF04932">
    <property type="entry name" value="Wzy_C"/>
    <property type="match status" value="1"/>
</dbReference>
<dbReference type="GO" id="GO:0016020">
    <property type="term" value="C:membrane"/>
    <property type="evidence" value="ECO:0007669"/>
    <property type="project" value="UniProtKB-SubCell"/>
</dbReference>
<evidence type="ECO:0000259" key="6">
    <source>
        <dbReference type="Pfam" id="PF04932"/>
    </source>
</evidence>
<evidence type="ECO:0000313" key="7">
    <source>
        <dbReference type="EMBL" id="MBC2593983.1"/>
    </source>
</evidence>
<keyword evidence="2 5" id="KW-0812">Transmembrane</keyword>
<dbReference type="Proteomes" id="UP000546464">
    <property type="component" value="Unassembled WGS sequence"/>
</dbReference>
<feature type="transmembrane region" description="Helical" evidence="5">
    <location>
        <begin position="399"/>
        <end position="418"/>
    </location>
</feature>
<comment type="caution">
    <text evidence="7">The sequence shown here is derived from an EMBL/GenBank/DDBJ whole genome shotgun (WGS) entry which is preliminary data.</text>
</comment>
<dbReference type="InterPro" id="IPR051533">
    <property type="entry name" value="WaaL-like"/>
</dbReference>
<reference evidence="7 8" key="1">
    <citation type="submission" date="2020-07" db="EMBL/GenBank/DDBJ databases">
        <authorList>
            <person name="Feng X."/>
        </authorList>
    </citation>
    <scope>NUCLEOTIDE SEQUENCE [LARGE SCALE GENOMIC DNA]</scope>
    <source>
        <strain evidence="7 8">JCM31066</strain>
    </source>
</reference>
<sequence length="818" mass="91926">MPISSVRERRRPSRGRIREETLFYRLGRLYHTRLRNLVLPAWLFLVVVAGGGTSLWAQALVLIVGGLAVLIHPPYSTPGRGFDWAVLAWILTACLAFLPGSVLGRPDWWESATGLGIELPGTFAPAPYLTLEALLLLLGGVMWFYLIWQWKPQGDEGRQALSFFSTVTALLALAVAIGTYNGWTYPLGRGARVFSFFDNRNQMATVLAIGGVISFALAMQAMRKGKIKGIWHLVNTLVVFVGLAFCQSRAGLLLFGLGCVVWFAVRLRVSRVNMMFKLGAPIFILCLGLLVIFGRSTLERFSLWESDSTGQLTEMRLGVYQDAAKMALDHPVSGVGLGNFGGVFPQYRDKAMIFQSIIHPESDWMWVFSEMGFPGLIALLAALIFLMGRLFPFGEDRTAPFRAAAAVALLIFILHSLIDVPGHRFGTFLLAALLYRLAAAPAHSQPRRPLVGRWAWRLVALICLGGGLFWLVVSALGLPLNSRLAREKAVEAISQESIRKTRDATALLGTLDRAIDFEPLWWWYYSVRGQTRLSLQRDEKGALEDFRRARFLDKTSSEVSFYEGKVWLDYNNRNALAAWRDALNRQDPNRQDLFRKMLEGSLRYPRFQQDLSMLTRFDSDFRYSYLLQLDGPRFREEIKTDILTAPELDNFTPEQRGKLLEKWALKGDQQALVAHLDQYPGIVPNEAYYRAIALAGEGKYDAAVEALAPQLTPARIVRPRQYVGTSLEEHRQVFSNTPGDPVRGLVLLDMQIKAGDYSGARRTADTMSAQKQVPPALYYWKGEVLRNLGLSKEAWEAWYEYTKKVPLGFPAVESEPTP</sequence>
<dbReference type="RefSeq" id="WP_185674968.1">
    <property type="nucleotide sequence ID" value="NZ_JACHVB010000020.1"/>
</dbReference>